<dbReference type="InterPro" id="IPR001254">
    <property type="entry name" value="Trypsin_dom"/>
</dbReference>
<dbReference type="AlphaFoldDB" id="A0A182VE22"/>
<sequence>MGCSLKWFLPLLAILYWVSQTSGVENRLACGRRKVKSLYLIHNGIDAKAGHWPWHVALFHRKDGQYEYACGGSILDENTILTAAHCVYTQSGVISASRVSVDVGRIHLNETSEYTQTHRVREIIVHPGFSKNSIINDIALIKLGSNITMNKYVQPVCLWTRDSNQESIVGRNGTIVGFGLNEQDVVSDQLKQAQIGVVDALTCIASDRGVFGTHLTSDMFCGKGEKGVSACNGDSGGGMFFEVSGKWYVRGLVSFTPLRGNTGLCDPLKYTAYTNVTMHLEWIKPYIDERVLSYESDVLDIDYEEKLRLFNFETCGVKSSSYVENGTSWTLPWLGSVRTPNDGVPRCTITLISEWYAVGPAHCFEDDRNEYVQL</sequence>
<evidence type="ECO:0000256" key="5">
    <source>
        <dbReference type="ARBA" id="ARBA00022801"/>
    </source>
</evidence>
<name>A0A182VE22_ANOME</name>
<dbReference type="PANTHER" id="PTHR24260">
    <property type="match status" value="1"/>
</dbReference>
<dbReference type="InterPro" id="IPR043504">
    <property type="entry name" value="Peptidase_S1_PA_chymotrypsin"/>
</dbReference>
<dbReference type="GO" id="GO:0005576">
    <property type="term" value="C:extracellular region"/>
    <property type="evidence" value="ECO:0007669"/>
    <property type="project" value="UniProtKB-SubCell"/>
</dbReference>
<feature type="chain" id="PRO_5008139707" description="Peptidase S1 domain-containing protein" evidence="10">
    <location>
        <begin position="24"/>
        <end position="374"/>
    </location>
</feature>
<keyword evidence="7" id="KW-0865">Zymogen</keyword>
<keyword evidence="4 10" id="KW-0732">Signal</keyword>
<protein>
    <recommendedName>
        <fullName evidence="11">Peptidase S1 domain-containing protein</fullName>
    </recommendedName>
</protein>
<evidence type="ECO:0000256" key="3">
    <source>
        <dbReference type="ARBA" id="ARBA00022670"/>
    </source>
</evidence>
<dbReference type="CDD" id="cd00190">
    <property type="entry name" value="Tryp_SPc"/>
    <property type="match status" value="1"/>
</dbReference>
<evidence type="ECO:0000256" key="7">
    <source>
        <dbReference type="ARBA" id="ARBA00023145"/>
    </source>
</evidence>
<reference evidence="12" key="1">
    <citation type="submission" date="2020-05" db="UniProtKB">
        <authorList>
            <consortium name="EnsemblMetazoa"/>
        </authorList>
    </citation>
    <scope>IDENTIFICATION</scope>
    <source>
        <strain evidence="12">MAF</strain>
    </source>
</reference>
<dbReference type="PANTHER" id="PTHR24260:SF136">
    <property type="entry name" value="GH08193P-RELATED"/>
    <property type="match status" value="1"/>
</dbReference>
<dbReference type="PROSITE" id="PS00134">
    <property type="entry name" value="TRYPSIN_HIS"/>
    <property type="match status" value="1"/>
</dbReference>
<comment type="subcellular location">
    <subcellularLocation>
        <location evidence="1">Secreted</location>
    </subcellularLocation>
</comment>
<dbReference type="FunFam" id="2.40.10.10:FF:000146">
    <property type="entry name" value="Serine protease 53"/>
    <property type="match status" value="1"/>
</dbReference>
<dbReference type="InterPro" id="IPR018114">
    <property type="entry name" value="TRYPSIN_HIS"/>
</dbReference>
<dbReference type="VEuPathDB" id="VectorBase:AMEM013391"/>
<dbReference type="SMART" id="SM00020">
    <property type="entry name" value="Tryp_SPc"/>
    <property type="match status" value="1"/>
</dbReference>
<evidence type="ECO:0000313" key="13">
    <source>
        <dbReference type="Proteomes" id="UP000075903"/>
    </source>
</evidence>
<feature type="domain" description="Peptidase S1" evidence="11">
    <location>
        <begin position="41"/>
        <end position="288"/>
    </location>
</feature>
<dbReference type="SUPFAM" id="SSF50494">
    <property type="entry name" value="Trypsin-like serine proteases"/>
    <property type="match status" value="2"/>
</dbReference>
<dbReference type="InterPro" id="IPR009003">
    <property type="entry name" value="Peptidase_S1_PA"/>
</dbReference>
<dbReference type="Pfam" id="PF00089">
    <property type="entry name" value="Trypsin"/>
    <property type="match status" value="1"/>
</dbReference>
<evidence type="ECO:0000256" key="6">
    <source>
        <dbReference type="ARBA" id="ARBA00022825"/>
    </source>
</evidence>
<dbReference type="GO" id="GO:0004252">
    <property type="term" value="F:serine-type endopeptidase activity"/>
    <property type="evidence" value="ECO:0007669"/>
    <property type="project" value="InterPro"/>
</dbReference>
<evidence type="ECO:0000256" key="9">
    <source>
        <dbReference type="ARBA" id="ARBA00024195"/>
    </source>
</evidence>
<evidence type="ECO:0000256" key="4">
    <source>
        <dbReference type="ARBA" id="ARBA00022729"/>
    </source>
</evidence>
<evidence type="ECO:0000256" key="1">
    <source>
        <dbReference type="ARBA" id="ARBA00004613"/>
    </source>
</evidence>
<evidence type="ECO:0000256" key="2">
    <source>
        <dbReference type="ARBA" id="ARBA00022525"/>
    </source>
</evidence>
<dbReference type="Gene3D" id="2.40.10.10">
    <property type="entry name" value="Trypsin-like serine proteases"/>
    <property type="match status" value="1"/>
</dbReference>
<comment type="similarity">
    <text evidence="9">Belongs to the peptidase S1 family. CLIP subfamily.</text>
</comment>
<dbReference type="Proteomes" id="UP000075903">
    <property type="component" value="Unassembled WGS sequence"/>
</dbReference>
<keyword evidence="13" id="KW-1185">Reference proteome</keyword>
<keyword evidence="5" id="KW-0378">Hydrolase</keyword>
<keyword evidence="2" id="KW-0964">Secreted</keyword>
<keyword evidence="6" id="KW-0720">Serine protease</keyword>
<dbReference type="InterPro" id="IPR001314">
    <property type="entry name" value="Peptidase_S1A"/>
</dbReference>
<keyword evidence="8" id="KW-1015">Disulfide bond</keyword>
<evidence type="ECO:0000256" key="8">
    <source>
        <dbReference type="ARBA" id="ARBA00023157"/>
    </source>
</evidence>
<evidence type="ECO:0000256" key="10">
    <source>
        <dbReference type="SAM" id="SignalP"/>
    </source>
</evidence>
<proteinExistence type="inferred from homology"/>
<dbReference type="PRINTS" id="PR00722">
    <property type="entry name" value="CHYMOTRYPSIN"/>
</dbReference>
<evidence type="ECO:0000313" key="12">
    <source>
        <dbReference type="EnsemblMetazoa" id="AMEM013391-PA"/>
    </source>
</evidence>
<organism evidence="12 13">
    <name type="scientific">Anopheles merus</name>
    <name type="common">Mosquito</name>
    <dbReference type="NCBI Taxonomy" id="30066"/>
    <lineage>
        <taxon>Eukaryota</taxon>
        <taxon>Metazoa</taxon>
        <taxon>Ecdysozoa</taxon>
        <taxon>Arthropoda</taxon>
        <taxon>Hexapoda</taxon>
        <taxon>Insecta</taxon>
        <taxon>Pterygota</taxon>
        <taxon>Neoptera</taxon>
        <taxon>Endopterygota</taxon>
        <taxon>Diptera</taxon>
        <taxon>Nematocera</taxon>
        <taxon>Culicoidea</taxon>
        <taxon>Culicidae</taxon>
        <taxon>Anophelinae</taxon>
        <taxon>Anopheles</taxon>
    </lineage>
</organism>
<feature type="signal peptide" evidence="10">
    <location>
        <begin position="1"/>
        <end position="23"/>
    </location>
</feature>
<accession>A0A182VE22</accession>
<dbReference type="VEuPathDB" id="VectorBase:AMEM21_007384"/>
<dbReference type="STRING" id="30066.A0A182VE22"/>
<dbReference type="EnsemblMetazoa" id="AMEM013391-RA">
    <property type="protein sequence ID" value="AMEM013391-PA"/>
    <property type="gene ID" value="AMEM013391"/>
</dbReference>
<keyword evidence="3" id="KW-0645">Protease</keyword>
<dbReference type="GO" id="GO:0006508">
    <property type="term" value="P:proteolysis"/>
    <property type="evidence" value="ECO:0007669"/>
    <property type="project" value="UniProtKB-KW"/>
</dbReference>
<dbReference type="PROSITE" id="PS50240">
    <property type="entry name" value="TRYPSIN_DOM"/>
    <property type="match status" value="1"/>
</dbReference>
<evidence type="ECO:0000259" key="11">
    <source>
        <dbReference type="PROSITE" id="PS50240"/>
    </source>
</evidence>
<dbReference type="InterPro" id="IPR051333">
    <property type="entry name" value="CLIP_Serine_Protease"/>
</dbReference>